<dbReference type="Pfam" id="PF05118">
    <property type="entry name" value="Asp_Arg_Hydrox"/>
    <property type="match status" value="1"/>
</dbReference>
<dbReference type="EMBL" id="CAJNNV010003602">
    <property type="protein sequence ID" value="CAE8589295.1"/>
    <property type="molecule type" value="Genomic_DNA"/>
</dbReference>
<feature type="region of interest" description="Disordered" evidence="4">
    <location>
        <begin position="209"/>
        <end position="242"/>
    </location>
</feature>
<dbReference type="PANTHER" id="PTHR46332:SF5">
    <property type="entry name" value="ASPARTATE BETA-HYDROXYLASE DOMAIN CONTAINING 2"/>
    <property type="match status" value="1"/>
</dbReference>
<feature type="compositionally biased region" description="Low complexity" evidence="4">
    <location>
        <begin position="81"/>
        <end position="94"/>
    </location>
</feature>
<feature type="domain" description="Aspartyl/asparaginy/proline hydroxylase" evidence="5">
    <location>
        <begin position="352"/>
        <end position="488"/>
    </location>
</feature>
<name>A0A813DQA1_POLGL</name>
<keyword evidence="3" id="KW-0560">Oxidoreductase</keyword>
<reference evidence="6" key="1">
    <citation type="submission" date="2021-02" db="EMBL/GenBank/DDBJ databases">
        <authorList>
            <person name="Dougan E. K."/>
            <person name="Rhodes N."/>
            <person name="Thang M."/>
            <person name="Chan C."/>
        </authorList>
    </citation>
    <scope>NUCLEOTIDE SEQUENCE</scope>
</reference>
<dbReference type="Gene3D" id="2.60.120.330">
    <property type="entry name" value="B-lactam Antibiotic, Isopenicillin N Synthase, Chain"/>
    <property type="match status" value="1"/>
</dbReference>
<dbReference type="OrthoDB" id="438431at2759"/>
<evidence type="ECO:0000256" key="1">
    <source>
        <dbReference type="ARBA" id="ARBA00007730"/>
    </source>
</evidence>
<organism evidence="6 7">
    <name type="scientific">Polarella glacialis</name>
    <name type="common">Dinoflagellate</name>
    <dbReference type="NCBI Taxonomy" id="89957"/>
    <lineage>
        <taxon>Eukaryota</taxon>
        <taxon>Sar</taxon>
        <taxon>Alveolata</taxon>
        <taxon>Dinophyceae</taxon>
        <taxon>Suessiales</taxon>
        <taxon>Suessiaceae</taxon>
        <taxon>Polarella</taxon>
    </lineage>
</organism>
<feature type="region of interest" description="Disordered" evidence="4">
    <location>
        <begin position="156"/>
        <end position="190"/>
    </location>
</feature>
<protein>
    <recommendedName>
        <fullName evidence="5">Aspartyl/asparaginy/proline hydroxylase domain-containing protein</fullName>
    </recommendedName>
</protein>
<dbReference type="Proteomes" id="UP000654075">
    <property type="component" value="Unassembled WGS sequence"/>
</dbReference>
<dbReference type="AlphaFoldDB" id="A0A813DQA1"/>
<proteinExistence type="inferred from homology"/>
<evidence type="ECO:0000256" key="4">
    <source>
        <dbReference type="SAM" id="MobiDB-lite"/>
    </source>
</evidence>
<keyword evidence="2" id="KW-0223">Dioxygenase</keyword>
<dbReference type="InterPro" id="IPR027443">
    <property type="entry name" value="IPNS-like_sf"/>
</dbReference>
<evidence type="ECO:0000259" key="5">
    <source>
        <dbReference type="Pfam" id="PF05118"/>
    </source>
</evidence>
<accession>A0A813DQA1</accession>
<comment type="caution">
    <text evidence="6">The sequence shown here is derived from an EMBL/GenBank/DDBJ whole genome shotgun (WGS) entry which is preliminary data.</text>
</comment>
<feature type="compositionally biased region" description="Basic and acidic residues" evidence="4">
    <location>
        <begin position="164"/>
        <end position="181"/>
    </location>
</feature>
<dbReference type="PANTHER" id="PTHR46332">
    <property type="entry name" value="ASPARTATE BETA-HYDROXYLASE DOMAIN-CONTAINING PROTEIN 2"/>
    <property type="match status" value="1"/>
</dbReference>
<dbReference type="GO" id="GO:0051213">
    <property type="term" value="F:dioxygenase activity"/>
    <property type="evidence" value="ECO:0007669"/>
    <property type="project" value="UniProtKB-KW"/>
</dbReference>
<keyword evidence="7" id="KW-1185">Reference proteome</keyword>
<dbReference type="InterPro" id="IPR051821">
    <property type="entry name" value="Asp/Asn_beta-hydroxylase"/>
</dbReference>
<dbReference type="InterPro" id="IPR007803">
    <property type="entry name" value="Asp/Arg/Pro-Hydrxlase"/>
</dbReference>
<dbReference type="SUPFAM" id="SSF51197">
    <property type="entry name" value="Clavaminate synthase-like"/>
    <property type="match status" value="1"/>
</dbReference>
<comment type="similarity">
    <text evidence="1">Belongs to the aspartyl/asparaginyl beta-hydroxylase family.</text>
</comment>
<evidence type="ECO:0000313" key="7">
    <source>
        <dbReference type="Proteomes" id="UP000654075"/>
    </source>
</evidence>
<evidence type="ECO:0000256" key="3">
    <source>
        <dbReference type="ARBA" id="ARBA00023002"/>
    </source>
</evidence>
<evidence type="ECO:0000313" key="6">
    <source>
        <dbReference type="EMBL" id="CAE8589295.1"/>
    </source>
</evidence>
<feature type="compositionally biased region" description="Low complexity" evidence="4">
    <location>
        <begin position="216"/>
        <end position="241"/>
    </location>
</feature>
<gene>
    <name evidence="6" type="ORF">PGLA1383_LOCUS8064</name>
</gene>
<evidence type="ECO:0000256" key="2">
    <source>
        <dbReference type="ARBA" id="ARBA00022964"/>
    </source>
</evidence>
<sequence>MTWCFLHARRRIFVASLLLLLGDAFCGDAFLQQLRTTSQQSSRRVPLPRLEAQRSLRSGSEQPGNKKNSKNNNKNNKKNNKNNNYNNNKNSSNKTPDFCGLSPLVFSGLLGLLAGLTVLPGSVHAEEMPVLGVPELSLGAMGVAALVAAQQLEQQSNNNNDGNKNNDLHQDGKFEGAATDRHSKKTAAQQAELERFWEEAEKVLLMRGFPRSVDHNNNNKNSNNSNSNNDNNSNNNDNNNLENDDLQRFWKFFDSNSSDATVPSDPECGYWPRGLFYPGLRAFPDNNNTNNHSNNNTNNTNNNINNININNINAAGALPFTGPDAYPGLPELLRARSEAIRQEVRDGNPESFEQVRASNVGWGMQVVRQCGQPTADHAKHLASLPSTMSLLQELDSSGWLAPESAKLLRQSPGTGLNPHCDCLNMVLCCHLGLIIPSASSEDLPWIECGGVRRHWAEGEAMVFDQSFVHSTFNPTSEDRVVLAIDLWHHDLSMEERAALSTFFDFIDSWNLAHCKLKGVHHPEGLSVFRNYAHSVS</sequence>
<feature type="region of interest" description="Disordered" evidence="4">
    <location>
        <begin position="37"/>
        <end position="94"/>
    </location>
</feature>